<dbReference type="EMBL" id="KQ242050">
    <property type="protein sequence ID" value="KNC81274.1"/>
    <property type="molecule type" value="Genomic_DNA"/>
</dbReference>
<keyword evidence="2" id="KW-1133">Transmembrane helix</keyword>
<accession>A0A0L0FXA0</accession>
<feature type="transmembrane region" description="Helical" evidence="2">
    <location>
        <begin position="153"/>
        <end position="177"/>
    </location>
</feature>
<gene>
    <name evidence="3" type="ORF">SARC_06385</name>
</gene>
<evidence type="ECO:0000256" key="2">
    <source>
        <dbReference type="SAM" id="Phobius"/>
    </source>
</evidence>
<keyword evidence="4" id="KW-1185">Reference proteome</keyword>
<dbReference type="GeneID" id="25906889"/>
<reference evidence="3 4" key="1">
    <citation type="submission" date="2011-02" db="EMBL/GenBank/DDBJ databases">
        <title>The Genome Sequence of Sphaeroforma arctica JP610.</title>
        <authorList>
            <consortium name="The Broad Institute Genome Sequencing Platform"/>
            <person name="Russ C."/>
            <person name="Cuomo C."/>
            <person name="Young S.K."/>
            <person name="Zeng Q."/>
            <person name="Gargeya S."/>
            <person name="Alvarado L."/>
            <person name="Berlin A."/>
            <person name="Chapman S.B."/>
            <person name="Chen Z."/>
            <person name="Freedman E."/>
            <person name="Gellesch M."/>
            <person name="Goldberg J."/>
            <person name="Griggs A."/>
            <person name="Gujja S."/>
            <person name="Heilman E."/>
            <person name="Heiman D."/>
            <person name="Howarth C."/>
            <person name="Mehta T."/>
            <person name="Neiman D."/>
            <person name="Pearson M."/>
            <person name="Roberts A."/>
            <person name="Saif S."/>
            <person name="Shea T."/>
            <person name="Shenoy N."/>
            <person name="Sisk P."/>
            <person name="Stolte C."/>
            <person name="Sykes S."/>
            <person name="White J."/>
            <person name="Yandava C."/>
            <person name="Burger G."/>
            <person name="Gray M.W."/>
            <person name="Holland P.W.H."/>
            <person name="King N."/>
            <person name="Lang F.B.F."/>
            <person name="Roger A.J."/>
            <person name="Ruiz-Trillo I."/>
            <person name="Haas B."/>
            <person name="Nusbaum C."/>
            <person name="Birren B."/>
        </authorList>
    </citation>
    <scope>NUCLEOTIDE SEQUENCE [LARGE SCALE GENOMIC DNA]</scope>
    <source>
        <strain evidence="3 4">JP610</strain>
    </source>
</reference>
<feature type="transmembrane region" description="Helical" evidence="2">
    <location>
        <begin position="5"/>
        <end position="26"/>
    </location>
</feature>
<protein>
    <recommendedName>
        <fullName evidence="5">MARVEL domain-containing protein</fullName>
    </recommendedName>
</protein>
<evidence type="ECO:0000256" key="1">
    <source>
        <dbReference type="SAM" id="MobiDB-lite"/>
    </source>
</evidence>
<dbReference type="RefSeq" id="XP_014155176.1">
    <property type="nucleotide sequence ID" value="XM_014299701.1"/>
</dbReference>
<organism evidence="3 4">
    <name type="scientific">Sphaeroforma arctica JP610</name>
    <dbReference type="NCBI Taxonomy" id="667725"/>
    <lineage>
        <taxon>Eukaryota</taxon>
        <taxon>Ichthyosporea</taxon>
        <taxon>Ichthyophonida</taxon>
        <taxon>Sphaeroforma</taxon>
    </lineage>
</organism>
<feature type="compositionally biased region" description="Polar residues" evidence="1">
    <location>
        <begin position="207"/>
        <end position="220"/>
    </location>
</feature>
<feature type="transmembrane region" description="Helical" evidence="2">
    <location>
        <begin position="119"/>
        <end position="141"/>
    </location>
</feature>
<proteinExistence type="predicted"/>
<feature type="transmembrane region" description="Helical" evidence="2">
    <location>
        <begin position="78"/>
        <end position="107"/>
    </location>
</feature>
<name>A0A0L0FXA0_9EUKA</name>
<sequence>MLQIIFPFLAGAIEVYCIVVAFVSIWSSDWYSGEGGSYGISTGCHNDTATNTTNLQTFDVTDFCEFTWSDLANNTEKAIAGMLFAAGALGVVAFLLLLIMVLGRCCFQPKPFAGKLVKYICFFQWLGLAGALIAIAGLWGWGTPPGTDVGSMFYLVSAAALGAFINVIILEWTYKFITRRARNAKKKAGQPSPLERSKPPGYGTPEYRNNNTVLESTTNLDGDERTSSVNMV</sequence>
<dbReference type="AlphaFoldDB" id="A0A0L0FXA0"/>
<keyword evidence="2" id="KW-0812">Transmembrane</keyword>
<evidence type="ECO:0000313" key="4">
    <source>
        <dbReference type="Proteomes" id="UP000054560"/>
    </source>
</evidence>
<evidence type="ECO:0008006" key="5">
    <source>
        <dbReference type="Google" id="ProtNLM"/>
    </source>
</evidence>
<keyword evidence="2" id="KW-0472">Membrane</keyword>
<evidence type="ECO:0000313" key="3">
    <source>
        <dbReference type="EMBL" id="KNC81274.1"/>
    </source>
</evidence>
<dbReference type="Proteomes" id="UP000054560">
    <property type="component" value="Unassembled WGS sequence"/>
</dbReference>
<feature type="region of interest" description="Disordered" evidence="1">
    <location>
        <begin position="187"/>
        <end position="232"/>
    </location>
</feature>